<comment type="caution">
    <text evidence="1">The sequence shown here is derived from an EMBL/GenBank/DDBJ whole genome shotgun (WGS) entry which is preliminary data.</text>
</comment>
<dbReference type="EMBL" id="SPNV01000007">
    <property type="protein sequence ID" value="KAF5866506.1"/>
    <property type="molecule type" value="Genomic_DNA"/>
</dbReference>
<dbReference type="Proteomes" id="UP000541154">
    <property type="component" value="Unassembled WGS sequence"/>
</dbReference>
<name>A0A8H6EBI4_PETAA</name>
<gene>
    <name evidence="1" type="ORF">ETB97_011391</name>
</gene>
<sequence length="117" mass="12579">MSHKPIVRDRHLEGMTEIAAKICDVCLQDSKVVLSLSSSLCPIPVDLLRDGFQALGGGVSSPDKSRGARRKTIEGKILISGPENSSFSDEVAVVVLDGVFLLFEIQEELALLTELDG</sequence>
<reference evidence="1 2" key="1">
    <citation type="submission" date="2019-04" db="EMBL/GenBank/DDBJ databases">
        <title>Aspergillus burnettii sp. nov., novel species from soil in southeast Queensland.</title>
        <authorList>
            <person name="Gilchrist C.L.M."/>
            <person name="Pitt J.I."/>
            <person name="Lange L."/>
            <person name="Lacey H.J."/>
            <person name="Vuong D."/>
            <person name="Midgley D.J."/>
            <person name="Greenfield P."/>
            <person name="Bradbury M."/>
            <person name="Lacey E."/>
            <person name="Busk P.K."/>
            <person name="Pilgaard B."/>
            <person name="Chooi Y.H."/>
            <person name="Piggott A.M."/>
        </authorList>
    </citation>
    <scope>NUCLEOTIDE SEQUENCE [LARGE SCALE GENOMIC DNA]</scope>
    <source>
        <strain evidence="1 2">FRR 5400</strain>
    </source>
</reference>
<accession>A0A8H6EBI4</accession>
<keyword evidence="2" id="KW-1185">Reference proteome</keyword>
<proteinExistence type="predicted"/>
<protein>
    <submittedName>
        <fullName evidence="1">Uncharacterized protein</fullName>
    </submittedName>
</protein>
<evidence type="ECO:0000313" key="2">
    <source>
        <dbReference type="Proteomes" id="UP000541154"/>
    </source>
</evidence>
<dbReference type="AlphaFoldDB" id="A0A8H6EBI4"/>
<evidence type="ECO:0000313" key="1">
    <source>
        <dbReference type="EMBL" id="KAF5866506.1"/>
    </source>
</evidence>
<organism evidence="1 2">
    <name type="scientific">Petromyces alliaceus</name>
    <name type="common">Aspergillus alliaceus</name>
    <dbReference type="NCBI Taxonomy" id="209559"/>
    <lineage>
        <taxon>Eukaryota</taxon>
        <taxon>Fungi</taxon>
        <taxon>Dikarya</taxon>
        <taxon>Ascomycota</taxon>
        <taxon>Pezizomycotina</taxon>
        <taxon>Eurotiomycetes</taxon>
        <taxon>Eurotiomycetidae</taxon>
        <taxon>Eurotiales</taxon>
        <taxon>Aspergillaceae</taxon>
        <taxon>Aspergillus</taxon>
        <taxon>Aspergillus subgen. Circumdati</taxon>
    </lineage>
</organism>